<keyword evidence="2" id="KW-0472">Membrane</keyword>
<dbReference type="EMBL" id="VFQE01000001">
    <property type="protein sequence ID" value="TQN40704.1"/>
    <property type="molecule type" value="Genomic_DNA"/>
</dbReference>
<sequence>MLDRAHTAHLGPSGAGVGGVARIVGPYPPPPPRVPTSVGEAGVRHLLARPPAVTRYGRAARRAARTDRTDRARAGHVWTAASVLLAVAGVGAVVLLPQDTGPSARLAVPSAVAAAPVTAAPTTTPATPGQVSPAAGLRELPASDPVRVQIPALGMTSEIMHLGLESDGSMEVPPGAYPVGWYDGSPAPGRLGPAVLAAHVDWEGQPGAFYGLRELRGGDTVVIDRADGTVVTFVVDRVEEHPKGDFPTDEVYGDIDEVGLRLITCGGAFDEDTGDYQANVIVFAGLAEATA</sequence>
<gene>
    <name evidence="3" type="ORF">FHU33_0051</name>
</gene>
<keyword evidence="4" id="KW-1185">Reference proteome</keyword>
<dbReference type="OrthoDB" id="525039at2"/>
<dbReference type="GO" id="GO:0016787">
    <property type="term" value="F:hydrolase activity"/>
    <property type="evidence" value="ECO:0007669"/>
    <property type="project" value="UniProtKB-KW"/>
</dbReference>
<name>A0A543P9D2_9ACTN</name>
<dbReference type="InterPro" id="IPR042001">
    <property type="entry name" value="Sortase_F"/>
</dbReference>
<evidence type="ECO:0000256" key="1">
    <source>
        <dbReference type="ARBA" id="ARBA00022801"/>
    </source>
</evidence>
<feature type="transmembrane region" description="Helical" evidence="2">
    <location>
        <begin position="77"/>
        <end position="96"/>
    </location>
</feature>
<organism evidence="3 4">
    <name type="scientific">Blastococcus colisei</name>
    <dbReference type="NCBI Taxonomy" id="1564162"/>
    <lineage>
        <taxon>Bacteria</taxon>
        <taxon>Bacillati</taxon>
        <taxon>Actinomycetota</taxon>
        <taxon>Actinomycetes</taxon>
        <taxon>Geodermatophilales</taxon>
        <taxon>Geodermatophilaceae</taxon>
        <taxon>Blastococcus</taxon>
    </lineage>
</organism>
<dbReference type="Proteomes" id="UP000319865">
    <property type="component" value="Unassembled WGS sequence"/>
</dbReference>
<protein>
    <submittedName>
        <fullName evidence="3">Sortase family protein</fullName>
    </submittedName>
</protein>
<dbReference type="Pfam" id="PF04203">
    <property type="entry name" value="Sortase"/>
    <property type="match status" value="1"/>
</dbReference>
<keyword evidence="1" id="KW-0378">Hydrolase</keyword>
<keyword evidence="2" id="KW-0812">Transmembrane</keyword>
<evidence type="ECO:0000313" key="4">
    <source>
        <dbReference type="Proteomes" id="UP000319865"/>
    </source>
</evidence>
<dbReference type="NCBIfam" id="NF033748">
    <property type="entry name" value="class_F_sortase"/>
    <property type="match status" value="1"/>
</dbReference>
<accession>A0A543P9D2</accession>
<dbReference type="AlphaFoldDB" id="A0A543P9D2"/>
<dbReference type="InterPro" id="IPR023365">
    <property type="entry name" value="Sortase_dom-sf"/>
</dbReference>
<dbReference type="SUPFAM" id="SSF63817">
    <property type="entry name" value="Sortase"/>
    <property type="match status" value="1"/>
</dbReference>
<keyword evidence="2" id="KW-1133">Transmembrane helix</keyword>
<dbReference type="RefSeq" id="WP_142023557.1">
    <property type="nucleotide sequence ID" value="NZ_VFQE01000001.1"/>
</dbReference>
<dbReference type="Gene3D" id="2.40.260.10">
    <property type="entry name" value="Sortase"/>
    <property type="match status" value="1"/>
</dbReference>
<evidence type="ECO:0000256" key="2">
    <source>
        <dbReference type="SAM" id="Phobius"/>
    </source>
</evidence>
<reference evidence="3 4" key="1">
    <citation type="submission" date="2019-06" db="EMBL/GenBank/DDBJ databases">
        <title>Sequencing the genomes of 1000 actinobacteria strains.</title>
        <authorList>
            <person name="Klenk H.-P."/>
        </authorList>
    </citation>
    <scope>NUCLEOTIDE SEQUENCE [LARGE SCALE GENOMIC DNA]</scope>
    <source>
        <strain evidence="3 4">DSM 46837</strain>
    </source>
</reference>
<dbReference type="InterPro" id="IPR005754">
    <property type="entry name" value="Sortase"/>
</dbReference>
<proteinExistence type="predicted"/>
<comment type="caution">
    <text evidence="3">The sequence shown here is derived from an EMBL/GenBank/DDBJ whole genome shotgun (WGS) entry which is preliminary data.</text>
</comment>
<evidence type="ECO:0000313" key="3">
    <source>
        <dbReference type="EMBL" id="TQN40704.1"/>
    </source>
</evidence>
<dbReference type="CDD" id="cd05829">
    <property type="entry name" value="Sortase_F"/>
    <property type="match status" value="1"/>
</dbReference>